<dbReference type="PATRIC" id="fig|1301098.3.peg.939"/>
<protein>
    <submittedName>
        <fullName evidence="7">Antibiotic transport system permease protein</fullName>
    </submittedName>
</protein>
<dbReference type="STRING" id="1301098.PKB_0933"/>
<reference evidence="7 8" key="1">
    <citation type="submission" date="2013-03" db="EMBL/GenBank/DDBJ databases">
        <authorList>
            <person name="Linke B."/>
        </authorList>
    </citation>
    <scope>NUCLEOTIDE SEQUENCE [LARGE SCALE GENOMIC DNA]</scope>
    <source>
        <strain evidence="7 8">B13</strain>
    </source>
</reference>
<reference evidence="7 8" key="2">
    <citation type="submission" date="2014-05" db="EMBL/GenBank/DDBJ databases">
        <title>Genome sequence of the 3-chlorobenzoate degrading bacterium Pseudomonas knackmussii B13 shows multiple evidence for horizontal gene transfer.</title>
        <authorList>
            <person name="Miyazaki R."/>
            <person name="Bertelli C."/>
            <person name="Falquet L."/>
            <person name="Robinson-Rechavi M."/>
            <person name="Gharib W."/>
            <person name="Roy S."/>
            <person name="Van der Meer J.R."/>
        </authorList>
    </citation>
    <scope>NUCLEOTIDE SEQUENCE [LARGE SCALE GENOMIC DNA]</scope>
    <source>
        <strain evidence="7 8">B13</strain>
    </source>
</reference>
<feature type="transmembrane region" description="Helical" evidence="5">
    <location>
        <begin position="127"/>
        <end position="146"/>
    </location>
</feature>
<gene>
    <name evidence="7" type="ORF">PKB_0933</name>
</gene>
<keyword evidence="4 5" id="KW-0472">Membrane</keyword>
<dbReference type="eggNOG" id="COG0842">
    <property type="taxonomic scope" value="Bacteria"/>
</dbReference>
<dbReference type="InterPro" id="IPR013525">
    <property type="entry name" value="ABC2_TM"/>
</dbReference>
<dbReference type="Pfam" id="PF01061">
    <property type="entry name" value="ABC2_membrane"/>
    <property type="match status" value="1"/>
</dbReference>
<feature type="transmembrane region" description="Helical" evidence="5">
    <location>
        <begin position="98"/>
        <end position="120"/>
    </location>
</feature>
<evidence type="ECO:0000256" key="4">
    <source>
        <dbReference type="ARBA" id="ARBA00023136"/>
    </source>
</evidence>
<dbReference type="Proteomes" id="UP000025241">
    <property type="component" value="Chromosome I"/>
</dbReference>
<dbReference type="HOGENOM" id="CLU_1282324_0_0_6"/>
<name>A0A024HCH3_PSEKB</name>
<evidence type="ECO:0000256" key="2">
    <source>
        <dbReference type="ARBA" id="ARBA00022692"/>
    </source>
</evidence>
<sequence>MAYESLFNASGNYIYYQQFAAIVHLLQLFVIVATVHVLAREAPELRASSPHILRAKALGARLLGKLAPYTLLFSALLMLELFLLVTLNGARINGSPTWMLAITVCYVMAAQSVGLVLFIFTANRFSAYSLIGLLIGVAQTYSGVLLPELAMPEIARLISIAEPLTHTLHGLFDQFLRQAPTESGLYTCCRLLVYPLLAYMIAKLRLRRRLDLSPA</sequence>
<evidence type="ECO:0000259" key="6">
    <source>
        <dbReference type="Pfam" id="PF01061"/>
    </source>
</evidence>
<proteinExistence type="predicted"/>
<dbReference type="KEGG" id="pkc:PKB_0933"/>
<evidence type="ECO:0000313" key="7">
    <source>
        <dbReference type="EMBL" id="CDF82299.1"/>
    </source>
</evidence>
<keyword evidence="8" id="KW-1185">Reference proteome</keyword>
<dbReference type="GO" id="GO:0016020">
    <property type="term" value="C:membrane"/>
    <property type="evidence" value="ECO:0007669"/>
    <property type="project" value="UniProtKB-SubCell"/>
</dbReference>
<organism evidence="7 8">
    <name type="scientific">Pseudomonas knackmussii (strain DSM 6978 / CCUG 54928 / LMG 23759 / B13)</name>
    <dbReference type="NCBI Taxonomy" id="1301098"/>
    <lineage>
        <taxon>Bacteria</taxon>
        <taxon>Pseudomonadati</taxon>
        <taxon>Pseudomonadota</taxon>
        <taxon>Gammaproteobacteria</taxon>
        <taxon>Pseudomonadales</taxon>
        <taxon>Pseudomonadaceae</taxon>
        <taxon>Pseudomonas</taxon>
    </lineage>
</organism>
<keyword evidence="2 5" id="KW-0812">Transmembrane</keyword>
<feature type="transmembrane region" description="Helical" evidence="5">
    <location>
        <begin position="15"/>
        <end position="39"/>
    </location>
</feature>
<evidence type="ECO:0000256" key="5">
    <source>
        <dbReference type="SAM" id="Phobius"/>
    </source>
</evidence>
<dbReference type="GO" id="GO:0140359">
    <property type="term" value="F:ABC-type transporter activity"/>
    <property type="evidence" value="ECO:0007669"/>
    <property type="project" value="InterPro"/>
</dbReference>
<accession>A0A024HCH3</accession>
<comment type="subcellular location">
    <subcellularLocation>
        <location evidence="1">Membrane</location>
        <topology evidence="1">Multi-pass membrane protein</topology>
    </subcellularLocation>
</comment>
<dbReference type="AlphaFoldDB" id="A0A024HCH3"/>
<evidence type="ECO:0000256" key="3">
    <source>
        <dbReference type="ARBA" id="ARBA00022989"/>
    </source>
</evidence>
<evidence type="ECO:0000313" key="8">
    <source>
        <dbReference type="Proteomes" id="UP000025241"/>
    </source>
</evidence>
<keyword evidence="3 5" id="KW-1133">Transmembrane helix</keyword>
<feature type="domain" description="ABC-2 type transporter transmembrane" evidence="6">
    <location>
        <begin position="56"/>
        <end position="172"/>
    </location>
</feature>
<evidence type="ECO:0000256" key="1">
    <source>
        <dbReference type="ARBA" id="ARBA00004141"/>
    </source>
</evidence>
<dbReference type="EMBL" id="HG322950">
    <property type="protein sequence ID" value="CDF82299.1"/>
    <property type="molecule type" value="Genomic_DNA"/>
</dbReference>
<feature type="transmembrane region" description="Helical" evidence="5">
    <location>
        <begin position="66"/>
        <end position="86"/>
    </location>
</feature>